<dbReference type="RefSeq" id="WP_062980340.1">
    <property type="nucleotide sequence ID" value="NZ_JAAXOT010000035.1"/>
</dbReference>
<gene>
    <name evidence="1" type="ORF">HGA15_33640</name>
</gene>
<dbReference type="Proteomes" id="UP000570678">
    <property type="component" value="Unassembled WGS sequence"/>
</dbReference>
<name>A0A846YQG2_9NOCA</name>
<keyword evidence="2" id="KW-1185">Reference proteome</keyword>
<reference evidence="1 2" key="1">
    <citation type="submission" date="2020-04" db="EMBL/GenBank/DDBJ databases">
        <title>MicrobeNet Type strains.</title>
        <authorList>
            <person name="Nicholson A.C."/>
        </authorList>
    </citation>
    <scope>NUCLEOTIDE SEQUENCE [LARGE SCALE GENOMIC DNA]</scope>
    <source>
        <strain evidence="1 2">JCM 3332</strain>
    </source>
</reference>
<dbReference type="EMBL" id="JAAXOT010000035">
    <property type="protein sequence ID" value="NKY60993.1"/>
    <property type="molecule type" value="Genomic_DNA"/>
</dbReference>
<accession>A0A846YQG2</accession>
<evidence type="ECO:0000313" key="1">
    <source>
        <dbReference type="EMBL" id="NKY60993.1"/>
    </source>
</evidence>
<comment type="caution">
    <text evidence="1">The sequence shown here is derived from an EMBL/GenBank/DDBJ whole genome shotgun (WGS) entry which is preliminary data.</text>
</comment>
<protein>
    <submittedName>
        <fullName evidence="1">Uncharacterized protein</fullName>
    </submittedName>
</protein>
<proteinExistence type="predicted"/>
<dbReference type="AlphaFoldDB" id="A0A846YQG2"/>
<sequence>MTARQRTFRLNESQTQAWEAALEESGLKQQKAMETIAEAIGAGLINLTELRAELIRRAKAAETG</sequence>
<organism evidence="1 2">
    <name type="scientific">Nocardia flavorosea</name>
    <dbReference type="NCBI Taxonomy" id="53429"/>
    <lineage>
        <taxon>Bacteria</taxon>
        <taxon>Bacillati</taxon>
        <taxon>Actinomycetota</taxon>
        <taxon>Actinomycetes</taxon>
        <taxon>Mycobacteriales</taxon>
        <taxon>Nocardiaceae</taxon>
        <taxon>Nocardia</taxon>
    </lineage>
</organism>
<evidence type="ECO:0000313" key="2">
    <source>
        <dbReference type="Proteomes" id="UP000570678"/>
    </source>
</evidence>